<dbReference type="Proteomes" id="UP000245921">
    <property type="component" value="Unassembled WGS sequence"/>
</dbReference>
<evidence type="ECO:0000313" key="2">
    <source>
        <dbReference type="EMBL" id="PWJ92125.1"/>
    </source>
</evidence>
<proteinExistence type="predicted"/>
<evidence type="ECO:0000259" key="1">
    <source>
        <dbReference type="PROSITE" id="PS51186"/>
    </source>
</evidence>
<organism evidence="2 3">
    <name type="scientific">Oceanotoga teriensis</name>
    <dbReference type="NCBI Taxonomy" id="515440"/>
    <lineage>
        <taxon>Bacteria</taxon>
        <taxon>Thermotogati</taxon>
        <taxon>Thermotogota</taxon>
        <taxon>Thermotogae</taxon>
        <taxon>Petrotogales</taxon>
        <taxon>Petrotogaceae</taxon>
        <taxon>Oceanotoga</taxon>
    </lineage>
</organism>
<sequence>MVKKSLENEKIIKDIHDYWFKKYNIKNYDPEKNETGIFLNKDIKDDTIFLIFLKNKSFIQCNSKIADIIKIKINIDDENIRFERLKEIFRDAKIDNHDYYFYSDGAHIKEVNEEFDYRLLTKEDLNILNDMKTYCTKEELEMGFVEIDHEGIMGCFDGEKLVSAGSYIYWGDKIGDIGILTHPEYRKRKIGRSVVSKMCDWGMMNNKIPLYRCNDLNIPSCRLANSLNLVNYMHLYEINI</sequence>
<comment type="caution">
    <text evidence="2">The sequence shown here is derived from an EMBL/GenBank/DDBJ whole genome shotgun (WGS) entry which is preliminary data.</text>
</comment>
<gene>
    <name evidence="2" type="ORF">C7380_1098</name>
</gene>
<keyword evidence="3" id="KW-1185">Reference proteome</keyword>
<dbReference type="Gene3D" id="3.40.630.30">
    <property type="match status" value="1"/>
</dbReference>
<protein>
    <submittedName>
        <fullName evidence="2">GNAT acetyltransferase-like protein</fullName>
    </submittedName>
</protein>
<dbReference type="AlphaFoldDB" id="A0AA45HIN1"/>
<dbReference type="RefSeq" id="WP_109604850.1">
    <property type="nucleotide sequence ID" value="NZ_QGGI01000009.1"/>
</dbReference>
<dbReference type="SUPFAM" id="SSF55729">
    <property type="entry name" value="Acyl-CoA N-acyltransferases (Nat)"/>
    <property type="match status" value="1"/>
</dbReference>
<dbReference type="InterPro" id="IPR027365">
    <property type="entry name" value="GNAT_acetyltra_YdfB-like"/>
</dbReference>
<reference evidence="2 3" key="1">
    <citation type="submission" date="2018-05" db="EMBL/GenBank/DDBJ databases">
        <title>Genomic Encyclopedia of Type Strains, Phase IV (KMG-IV): sequencing the most valuable type-strain genomes for metagenomic binning, comparative biology and taxonomic classification.</title>
        <authorList>
            <person name="Goeker M."/>
        </authorList>
    </citation>
    <scope>NUCLEOTIDE SEQUENCE [LARGE SCALE GENOMIC DNA]</scope>
    <source>
        <strain evidence="2 3">DSM 24906</strain>
    </source>
</reference>
<dbReference type="Pfam" id="PF12746">
    <property type="entry name" value="GNAT_acetyltran"/>
    <property type="match status" value="1"/>
</dbReference>
<evidence type="ECO:0000313" key="3">
    <source>
        <dbReference type="Proteomes" id="UP000245921"/>
    </source>
</evidence>
<name>A0AA45HIN1_9BACT</name>
<dbReference type="InterPro" id="IPR016181">
    <property type="entry name" value="Acyl_CoA_acyltransferase"/>
</dbReference>
<dbReference type="GO" id="GO:0016747">
    <property type="term" value="F:acyltransferase activity, transferring groups other than amino-acyl groups"/>
    <property type="evidence" value="ECO:0007669"/>
    <property type="project" value="InterPro"/>
</dbReference>
<dbReference type="EMBL" id="QGGI01000009">
    <property type="protein sequence ID" value="PWJ92125.1"/>
    <property type="molecule type" value="Genomic_DNA"/>
</dbReference>
<accession>A0AA45HIN1</accession>
<dbReference type="PROSITE" id="PS51186">
    <property type="entry name" value="GNAT"/>
    <property type="match status" value="1"/>
</dbReference>
<dbReference type="InterPro" id="IPR000182">
    <property type="entry name" value="GNAT_dom"/>
</dbReference>
<feature type="domain" description="N-acetyltransferase" evidence="1">
    <location>
        <begin position="115"/>
        <end position="240"/>
    </location>
</feature>